<comment type="caution">
    <text evidence="3">The sequence shown here is derived from an EMBL/GenBank/DDBJ whole genome shotgun (WGS) entry which is preliminary data.</text>
</comment>
<proteinExistence type="predicted"/>
<keyword evidence="4" id="KW-1185">Reference proteome</keyword>
<reference evidence="3" key="1">
    <citation type="submission" date="2020-07" db="EMBL/GenBank/DDBJ databases">
        <title>Multicomponent nature underlies the extraordinary mechanical properties of spider dragline silk.</title>
        <authorList>
            <person name="Kono N."/>
            <person name="Nakamura H."/>
            <person name="Mori M."/>
            <person name="Yoshida Y."/>
            <person name="Ohtoshi R."/>
            <person name="Malay A.D."/>
            <person name="Moran D.A.P."/>
            <person name="Tomita M."/>
            <person name="Numata K."/>
            <person name="Arakawa K."/>
        </authorList>
    </citation>
    <scope>NUCLEOTIDE SEQUENCE</scope>
</reference>
<dbReference type="OrthoDB" id="8123891at2759"/>
<feature type="region of interest" description="Disordered" evidence="1">
    <location>
        <begin position="236"/>
        <end position="260"/>
    </location>
</feature>
<dbReference type="Proteomes" id="UP000887116">
    <property type="component" value="Unassembled WGS sequence"/>
</dbReference>
<dbReference type="AlphaFoldDB" id="A0A8X6KY62"/>
<accession>A0A8X6KY62</accession>
<gene>
    <name evidence="3" type="primary">pol_1922</name>
    <name evidence="3" type="ORF">TNCT_496421</name>
</gene>
<dbReference type="Pfam" id="PF07530">
    <property type="entry name" value="PRE_C2HC"/>
    <property type="match status" value="1"/>
</dbReference>
<sequence>MIYGERGSGGWYFALHANICINIRNSTPLQHRPQPPITIDNVDKSAHLLKRLQDLTGQKLVGRTIGKSLRVYPQTPLAYKKIRQLIDEEQLESFTHQLSEEKDLKIVITGMPVDMPIPEIVEDLHNLDITVNECKIMTSRKTGLPMPLFLLTLPQTEDNKNIFNISELCFMKDCKKTLNEEPTCCHCQGNHPANFLGCPKNPLNRTPPPPKVNAWEEQIKKRKELQEAAKQKALLANQAPTQTRTQPAQTSNPPVQTRPRITANKAPLLPESSIPPQSPNEIFSTLSQLKDPEVKEMLDVLTQFVRISKSNKSRAEKVRELYTLLQTNPLNFQSQTRKFLPRRRLLSK</sequence>
<evidence type="ECO:0000313" key="4">
    <source>
        <dbReference type="Proteomes" id="UP000887116"/>
    </source>
</evidence>
<keyword evidence="3" id="KW-0808">Transferase</keyword>
<keyword evidence="3" id="KW-0695">RNA-directed DNA polymerase</keyword>
<keyword evidence="3" id="KW-0548">Nucleotidyltransferase</keyword>
<protein>
    <submittedName>
        <fullName evidence="3">RNA-directed DNA polymerase from mobile element jockey</fullName>
    </submittedName>
</protein>
<feature type="domain" description="Pre-C2HC" evidence="2">
    <location>
        <begin position="119"/>
        <end position="171"/>
    </location>
</feature>
<dbReference type="InterPro" id="IPR006579">
    <property type="entry name" value="Pre_C2HC_dom"/>
</dbReference>
<evidence type="ECO:0000256" key="1">
    <source>
        <dbReference type="SAM" id="MobiDB-lite"/>
    </source>
</evidence>
<dbReference type="EMBL" id="BMAO01033303">
    <property type="protein sequence ID" value="GFQ88486.1"/>
    <property type="molecule type" value="Genomic_DNA"/>
</dbReference>
<dbReference type="GO" id="GO:0003964">
    <property type="term" value="F:RNA-directed DNA polymerase activity"/>
    <property type="evidence" value="ECO:0007669"/>
    <property type="project" value="UniProtKB-KW"/>
</dbReference>
<name>A0A8X6KY62_TRICU</name>
<evidence type="ECO:0000313" key="3">
    <source>
        <dbReference type="EMBL" id="GFQ88486.1"/>
    </source>
</evidence>
<organism evidence="3 4">
    <name type="scientific">Trichonephila clavata</name>
    <name type="common">Joro spider</name>
    <name type="synonym">Nephila clavata</name>
    <dbReference type="NCBI Taxonomy" id="2740835"/>
    <lineage>
        <taxon>Eukaryota</taxon>
        <taxon>Metazoa</taxon>
        <taxon>Ecdysozoa</taxon>
        <taxon>Arthropoda</taxon>
        <taxon>Chelicerata</taxon>
        <taxon>Arachnida</taxon>
        <taxon>Araneae</taxon>
        <taxon>Araneomorphae</taxon>
        <taxon>Entelegynae</taxon>
        <taxon>Araneoidea</taxon>
        <taxon>Nephilidae</taxon>
        <taxon>Trichonephila</taxon>
    </lineage>
</organism>
<evidence type="ECO:0000259" key="2">
    <source>
        <dbReference type="Pfam" id="PF07530"/>
    </source>
</evidence>
<feature type="compositionally biased region" description="Low complexity" evidence="1">
    <location>
        <begin position="236"/>
        <end position="250"/>
    </location>
</feature>